<dbReference type="KEGG" id="ccot:CCAX7_000780"/>
<dbReference type="Proteomes" id="UP000287394">
    <property type="component" value="Chromosome"/>
</dbReference>
<evidence type="ECO:0000313" key="2">
    <source>
        <dbReference type="Proteomes" id="UP000287394"/>
    </source>
</evidence>
<evidence type="ECO:0000313" key="1">
    <source>
        <dbReference type="EMBL" id="BDI28027.1"/>
    </source>
</evidence>
<dbReference type="AlphaFoldDB" id="A0A402CRF9"/>
<organism evidence="1 2">
    <name type="scientific">Capsulimonas corticalis</name>
    <dbReference type="NCBI Taxonomy" id="2219043"/>
    <lineage>
        <taxon>Bacteria</taxon>
        <taxon>Bacillati</taxon>
        <taxon>Armatimonadota</taxon>
        <taxon>Armatimonadia</taxon>
        <taxon>Capsulimonadales</taxon>
        <taxon>Capsulimonadaceae</taxon>
        <taxon>Capsulimonas</taxon>
    </lineage>
</organism>
<keyword evidence="2" id="KW-1185">Reference proteome</keyword>
<proteinExistence type="predicted"/>
<reference evidence="1 2" key="1">
    <citation type="journal article" date="2019" name="Int. J. Syst. Evol. Microbiol.">
        <title>Capsulimonas corticalis gen. nov., sp. nov., an aerobic capsulated bacterium, of a novel bacterial order, Capsulimonadales ord. nov., of the class Armatimonadia of the phylum Armatimonadetes.</title>
        <authorList>
            <person name="Li J."/>
            <person name="Kudo C."/>
            <person name="Tonouchi A."/>
        </authorList>
    </citation>
    <scope>NUCLEOTIDE SEQUENCE [LARGE SCALE GENOMIC DNA]</scope>
    <source>
        <strain evidence="1 2">AX-7</strain>
    </source>
</reference>
<dbReference type="EMBL" id="AP025739">
    <property type="protein sequence ID" value="BDI28027.1"/>
    <property type="molecule type" value="Genomic_DNA"/>
</dbReference>
<sequence length="164" mass="18348">MFRIVQDTADYGIKRALSFRDYPPDEKGSIPDEAHHQLLRLIRDPRNMKQVYNENRTRLSPSAQRKLEATLAMLLGEAGETFEHHLQDPAVAASYLEESAHALLLALRDIIQANGGVSHIAHKAAIDSNRLTSVLSEDDNRELRTIQSVLDVMGLQMSFTTKAA</sequence>
<accession>A0A402CRF9</accession>
<gene>
    <name evidence="1" type="ORF">CCAX7_000780</name>
</gene>
<protein>
    <submittedName>
        <fullName evidence="1">Uncharacterized protein</fullName>
    </submittedName>
</protein>
<name>A0A402CRF9_9BACT</name>